<evidence type="ECO:0000256" key="7">
    <source>
        <dbReference type="ARBA" id="ARBA00024910"/>
    </source>
</evidence>
<comment type="subcellular location">
    <subcellularLocation>
        <location evidence="1">Cytoplasm</location>
    </subcellularLocation>
</comment>
<feature type="coiled-coil region" evidence="10">
    <location>
        <begin position="76"/>
        <end position="117"/>
    </location>
</feature>
<dbReference type="InterPro" id="IPR036192">
    <property type="entry name" value="Cell_div_ZapA-like_sf"/>
</dbReference>
<gene>
    <name evidence="12" type="ORF">SAMN05216469_10627</name>
</gene>
<organism evidence="12 13">
    <name type="scientific">Ruminococcus albus</name>
    <dbReference type="NCBI Taxonomy" id="1264"/>
    <lineage>
        <taxon>Bacteria</taxon>
        <taxon>Bacillati</taxon>
        <taxon>Bacillota</taxon>
        <taxon>Clostridia</taxon>
        <taxon>Eubacteriales</taxon>
        <taxon>Oscillospiraceae</taxon>
        <taxon>Ruminococcus</taxon>
    </lineage>
</organism>
<dbReference type="EMBL" id="FOAT01000006">
    <property type="protein sequence ID" value="SEK80940.1"/>
    <property type="molecule type" value="Genomic_DNA"/>
</dbReference>
<evidence type="ECO:0000256" key="3">
    <source>
        <dbReference type="ARBA" id="ARBA00022490"/>
    </source>
</evidence>
<keyword evidence="10" id="KW-0175">Coiled coil</keyword>
<proteinExistence type="predicted"/>
<dbReference type="GO" id="GO:0030428">
    <property type="term" value="C:cell septum"/>
    <property type="evidence" value="ECO:0007669"/>
    <property type="project" value="TreeGrafter"/>
</dbReference>
<dbReference type="GO" id="GO:0000921">
    <property type="term" value="P:septin ring assembly"/>
    <property type="evidence" value="ECO:0007669"/>
    <property type="project" value="TreeGrafter"/>
</dbReference>
<evidence type="ECO:0000256" key="8">
    <source>
        <dbReference type="ARBA" id="ARBA00026068"/>
    </source>
</evidence>
<dbReference type="SUPFAM" id="SSF102829">
    <property type="entry name" value="Cell division protein ZapA-like"/>
    <property type="match status" value="1"/>
</dbReference>
<dbReference type="GO" id="GO:0032153">
    <property type="term" value="C:cell division site"/>
    <property type="evidence" value="ECO:0007669"/>
    <property type="project" value="TreeGrafter"/>
</dbReference>
<evidence type="ECO:0000256" key="6">
    <source>
        <dbReference type="ARBA" id="ARBA00023306"/>
    </source>
</evidence>
<comment type="function">
    <text evidence="7">Activator of cell division through the inhibition of FtsZ GTPase activity, therefore promoting FtsZ assembly into bundles of protofilaments necessary for the formation of the division Z ring. It is recruited early at mid-cell but it is not essential for cell division.</text>
</comment>
<keyword evidence="3" id="KW-0963">Cytoplasm</keyword>
<protein>
    <recommendedName>
        <fullName evidence="2">Cell division protein ZapA</fullName>
    </recommendedName>
    <alternativeName>
        <fullName evidence="9">Z ring-associated protein ZapA</fullName>
    </alternativeName>
</protein>
<feature type="compositionally biased region" description="Gly residues" evidence="11">
    <location>
        <begin position="182"/>
        <end position="197"/>
    </location>
</feature>
<evidence type="ECO:0000313" key="12">
    <source>
        <dbReference type="EMBL" id="SEK80940.1"/>
    </source>
</evidence>
<reference evidence="12 13" key="1">
    <citation type="submission" date="2016-10" db="EMBL/GenBank/DDBJ databases">
        <authorList>
            <person name="de Groot N.N."/>
        </authorList>
    </citation>
    <scope>NUCLEOTIDE SEQUENCE [LARGE SCALE GENOMIC DNA]</scope>
    <source>
        <strain evidence="12 13">KH2T6</strain>
    </source>
</reference>
<dbReference type="RefSeq" id="WP_081350487.1">
    <property type="nucleotide sequence ID" value="NZ_FOAT01000006.1"/>
</dbReference>
<dbReference type="Proteomes" id="UP000186015">
    <property type="component" value="Unassembled WGS sequence"/>
</dbReference>
<dbReference type="PANTHER" id="PTHR34981:SF1">
    <property type="entry name" value="CELL DIVISION PROTEIN ZAPA"/>
    <property type="match status" value="1"/>
</dbReference>
<evidence type="ECO:0000313" key="13">
    <source>
        <dbReference type="Proteomes" id="UP000186015"/>
    </source>
</evidence>
<keyword evidence="6" id="KW-0131">Cell cycle</keyword>
<name>A0A1H7K3E2_RUMAL</name>
<accession>A0A1H7K3E2</accession>
<evidence type="ECO:0000256" key="1">
    <source>
        <dbReference type="ARBA" id="ARBA00004496"/>
    </source>
</evidence>
<evidence type="ECO:0000256" key="4">
    <source>
        <dbReference type="ARBA" id="ARBA00022618"/>
    </source>
</evidence>
<dbReference type="GO" id="GO:0000917">
    <property type="term" value="P:division septum assembly"/>
    <property type="evidence" value="ECO:0007669"/>
    <property type="project" value="UniProtKB-KW"/>
</dbReference>
<feature type="region of interest" description="Disordered" evidence="11">
    <location>
        <begin position="144"/>
        <end position="197"/>
    </location>
</feature>
<comment type="subunit">
    <text evidence="8">Homodimer. Interacts with FtsZ.</text>
</comment>
<dbReference type="OrthoDB" id="1853081at2"/>
<dbReference type="PANTHER" id="PTHR34981">
    <property type="entry name" value="CELL DIVISION PROTEIN ZAPA"/>
    <property type="match status" value="1"/>
</dbReference>
<evidence type="ECO:0000256" key="5">
    <source>
        <dbReference type="ARBA" id="ARBA00023210"/>
    </source>
</evidence>
<dbReference type="AlphaFoldDB" id="A0A1H7K3E2"/>
<keyword evidence="4 12" id="KW-0132">Cell division</keyword>
<dbReference type="GO" id="GO:0005829">
    <property type="term" value="C:cytosol"/>
    <property type="evidence" value="ECO:0007669"/>
    <property type="project" value="TreeGrafter"/>
</dbReference>
<sequence length="197" mass="21945">MATYKVIIMGKEYVLTSEENKDYTERLAAALDKRIKDMRARFSSLSITDCAVLTALDCMDELGQSNRNIDNIRTQIKDYVDDAGRARNQATAAQREIKMLRERVEQLEKELAERTNFSAMDNVGEAVSAEDILRGDIKAAIGETSEPEEAHADNTAQKKSIQDSPYMRSYEQAMNRRPVDGAAGGARFGGNDQGNNK</sequence>
<dbReference type="InterPro" id="IPR053712">
    <property type="entry name" value="Bac_CellDiv_Activator"/>
</dbReference>
<evidence type="ECO:0000256" key="2">
    <source>
        <dbReference type="ARBA" id="ARBA00015195"/>
    </source>
</evidence>
<dbReference type="Pfam" id="PF05164">
    <property type="entry name" value="ZapA"/>
    <property type="match status" value="1"/>
</dbReference>
<feature type="compositionally biased region" description="Polar residues" evidence="11">
    <location>
        <begin position="154"/>
        <end position="163"/>
    </location>
</feature>
<evidence type="ECO:0000256" key="9">
    <source>
        <dbReference type="ARBA" id="ARBA00033158"/>
    </source>
</evidence>
<dbReference type="InterPro" id="IPR007838">
    <property type="entry name" value="Cell_div_ZapA-like"/>
</dbReference>
<keyword evidence="5" id="KW-0717">Septation</keyword>
<evidence type="ECO:0000256" key="11">
    <source>
        <dbReference type="SAM" id="MobiDB-lite"/>
    </source>
</evidence>
<evidence type="ECO:0000256" key="10">
    <source>
        <dbReference type="SAM" id="Coils"/>
    </source>
</evidence>
<dbReference type="Gene3D" id="6.10.250.790">
    <property type="match status" value="1"/>
</dbReference>
<dbReference type="GO" id="GO:0043093">
    <property type="term" value="P:FtsZ-dependent cytokinesis"/>
    <property type="evidence" value="ECO:0007669"/>
    <property type="project" value="TreeGrafter"/>
</dbReference>